<organism evidence="5 6">
    <name type="scientific">Ferrimonas balearica (strain DSM 9799 / CCM 4581 / KCTC 23876 / PAT)</name>
    <dbReference type="NCBI Taxonomy" id="550540"/>
    <lineage>
        <taxon>Bacteria</taxon>
        <taxon>Pseudomonadati</taxon>
        <taxon>Pseudomonadota</taxon>
        <taxon>Gammaproteobacteria</taxon>
        <taxon>Alteromonadales</taxon>
        <taxon>Ferrimonadaceae</taxon>
        <taxon>Ferrimonas</taxon>
    </lineage>
</organism>
<dbReference type="HOGENOM" id="CLU_060699_1_4_6"/>
<evidence type="ECO:0000313" key="5">
    <source>
        <dbReference type="EMBL" id="ADN75450.1"/>
    </source>
</evidence>
<dbReference type="AlphaFoldDB" id="E1SL72"/>
<evidence type="ECO:0000259" key="4">
    <source>
        <dbReference type="PROSITE" id="PS51000"/>
    </source>
</evidence>
<dbReference type="PRINTS" id="PR00037">
    <property type="entry name" value="HTHLACR"/>
</dbReference>
<keyword evidence="2" id="KW-0238">DNA-binding</keyword>
<dbReference type="PANTHER" id="PTHR30363">
    <property type="entry name" value="HTH-TYPE TRANSCRIPTIONAL REGULATOR SRLR-RELATED"/>
    <property type="match status" value="1"/>
</dbReference>
<dbReference type="InterPro" id="IPR037171">
    <property type="entry name" value="NagB/RpiA_transferase-like"/>
</dbReference>
<dbReference type="PROSITE" id="PS00894">
    <property type="entry name" value="HTH_DEOR_1"/>
    <property type="match status" value="1"/>
</dbReference>
<keyword evidence="3" id="KW-0804">Transcription</keyword>
<keyword evidence="6" id="KW-1185">Reference proteome</keyword>
<dbReference type="PANTHER" id="PTHR30363:SF58">
    <property type="entry name" value="REGULATORY PROTEIN, DEOR FAMILY"/>
    <property type="match status" value="1"/>
</dbReference>
<dbReference type="SUPFAM" id="SSF46785">
    <property type="entry name" value="Winged helix' DNA-binding domain"/>
    <property type="match status" value="1"/>
</dbReference>
<dbReference type="STRING" id="550540.Fbal_1241"/>
<dbReference type="eggNOG" id="COG1349">
    <property type="taxonomic scope" value="Bacteria"/>
</dbReference>
<dbReference type="InterPro" id="IPR014036">
    <property type="entry name" value="DeoR-like_C"/>
</dbReference>
<dbReference type="InterPro" id="IPR036388">
    <property type="entry name" value="WH-like_DNA-bd_sf"/>
</dbReference>
<gene>
    <name evidence="5" type="ordered locus">Fbal_1241</name>
</gene>
<dbReference type="PROSITE" id="PS51000">
    <property type="entry name" value="HTH_DEOR_2"/>
    <property type="match status" value="1"/>
</dbReference>
<evidence type="ECO:0000256" key="1">
    <source>
        <dbReference type="ARBA" id="ARBA00023015"/>
    </source>
</evidence>
<dbReference type="Pfam" id="PF00455">
    <property type="entry name" value="DeoRC"/>
    <property type="match status" value="1"/>
</dbReference>
<evidence type="ECO:0000256" key="2">
    <source>
        <dbReference type="ARBA" id="ARBA00023125"/>
    </source>
</evidence>
<name>E1SL72_FERBD</name>
<dbReference type="InterPro" id="IPR001034">
    <property type="entry name" value="DeoR_HTH"/>
</dbReference>
<accession>E1SL72</accession>
<protein>
    <submittedName>
        <fullName evidence="5">Transcriptional regulator, DeoR family</fullName>
    </submittedName>
</protein>
<reference evidence="5 6" key="1">
    <citation type="journal article" date="2010" name="Stand. Genomic Sci.">
        <title>Complete genome sequence of Ferrimonas balearica type strain (PAT).</title>
        <authorList>
            <person name="Nolan M."/>
            <person name="Sikorski J."/>
            <person name="Davenport K."/>
            <person name="Lucas S."/>
            <person name="Glavina Del Rio T."/>
            <person name="Tice H."/>
            <person name="Cheng J."/>
            <person name="Goodwin L."/>
            <person name="Pitluck S."/>
            <person name="Liolios K."/>
            <person name="Ivanova N."/>
            <person name="Mavromatis K."/>
            <person name="Ovchinnikova G."/>
            <person name="Pati A."/>
            <person name="Chen A."/>
            <person name="Palaniappan K."/>
            <person name="Land M."/>
            <person name="Hauser L."/>
            <person name="Chang Y."/>
            <person name="Jeffries C."/>
            <person name="Tapia R."/>
            <person name="Brettin T."/>
            <person name="Detter J."/>
            <person name="Han C."/>
            <person name="Yasawong M."/>
            <person name="Rohde M."/>
            <person name="Tindall B."/>
            <person name="Goker M."/>
            <person name="Woyke T."/>
            <person name="Bristow J."/>
            <person name="Eisen J."/>
            <person name="Markowitz V."/>
            <person name="Hugenholtz P."/>
            <person name="Kyrpides N."/>
            <person name="Klenk H."/>
            <person name="Lapidus A."/>
        </authorList>
    </citation>
    <scope>NUCLEOTIDE SEQUENCE [LARGE SCALE GENOMIC DNA]</scope>
    <source>
        <strain evidence="6">DSM 9799 / CCM 4581 / KCTC 23876 / PAT</strain>
    </source>
</reference>
<dbReference type="InterPro" id="IPR036390">
    <property type="entry name" value="WH_DNA-bd_sf"/>
</dbReference>
<dbReference type="InterPro" id="IPR018356">
    <property type="entry name" value="Tscrpt_reg_HTH_DeoR_CS"/>
</dbReference>
<dbReference type="Pfam" id="PF08220">
    <property type="entry name" value="HTH_DeoR"/>
    <property type="match status" value="1"/>
</dbReference>
<dbReference type="InterPro" id="IPR050313">
    <property type="entry name" value="Carb_Metab_HTH_regulators"/>
</dbReference>
<sequence>MTRFMIPAERQRTILALLDKQEILSIAELTALLAVSHMTVRRDIAKLEEKGEVFSVAGGVQRMQAVREELGHLVKASQNQGIKRALGEACRDRVPPRATVYLDAGTTLLEVAKVLADRDDLLIVTNDFFIAGYLAEHGKGQLYHTGGLVDRDNHSCVGDLAARFLRGLNIDLAFISASCWNPRGISSPSQDKVMVKRAIARVARQSVLVCDSSKFGRTGTFMAMETAEFDAVISDPDLPAAYQERLAAEDVEWVAVGVS</sequence>
<evidence type="ECO:0000313" key="6">
    <source>
        <dbReference type="Proteomes" id="UP000006683"/>
    </source>
</evidence>
<dbReference type="SMART" id="SM01134">
    <property type="entry name" value="DeoRC"/>
    <property type="match status" value="1"/>
</dbReference>
<dbReference type="Gene3D" id="3.40.50.1360">
    <property type="match status" value="1"/>
</dbReference>
<evidence type="ECO:0000256" key="3">
    <source>
        <dbReference type="ARBA" id="ARBA00023163"/>
    </source>
</evidence>
<dbReference type="SUPFAM" id="SSF100950">
    <property type="entry name" value="NagB/RpiA/CoA transferase-like"/>
    <property type="match status" value="1"/>
</dbReference>
<dbReference type="SMART" id="SM00420">
    <property type="entry name" value="HTH_DEOR"/>
    <property type="match status" value="1"/>
</dbReference>
<dbReference type="KEGG" id="fbl:Fbal_1241"/>
<dbReference type="Proteomes" id="UP000006683">
    <property type="component" value="Chromosome"/>
</dbReference>
<keyword evidence="1" id="KW-0805">Transcription regulation</keyword>
<proteinExistence type="predicted"/>
<feature type="domain" description="HTH deoR-type" evidence="4">
    <location>
        <begin position="7"/>
        <end position="62"/>
    </location>
</feature>
<dbReference type="EMBL" id="CP002209">
    <property type="protein sequence ID" value="ADN75450.1"/>
    <property type="molecule type" value="Genomic_DNA"/>
</dbReference>
<dbReference type="GO" id="GO:0003700">
    <property type="term" value="F:DNA-binding transcription factor activity"/>
    <property type="evidence" value="ECO:0007669"/>
    <property type="project" value="InterPro"/>
</dbReference>
<dbReference type="Gene3D" id="1.10.10.10">
    <property type="entry name" value="Winged helix-like DNA-binding domain superfamily/Winged helix DNA-binding domain"/>
    <property type="match status" value="1"/>
</dbReference>
<dbReference type="GO" id="GO:0003677">
    <property type="term" value="F:DNA binding"/>
    <property type="evidence" value="ECO:0007669"/>
    <property type="project" value="UniProtKB-KW"/>
</dbReference>